<gene>
    <name evidence="2" type="ORF">HTSR_1725</name>
</gene>
<feature type="domain" description="PD-(D/E)XK endonuclease-like" evidence="1">
    <location>
        <begin position="499"/>
        <end position="708"/>
    </location>
</feature>
<dbReference type="EMBL" id="CP016070">
    <property type="protein sequence ID" value="AOW80895.1"/>
    <property type="molecule type" value="Genomic_DNA"/>
</dbReference>
<name>A0A1D8S6B6_9EURY</name>
<evidence type="ECO:0000313" key="3">
    <source>
        <dbReference type="Proteomes" id="UP000185608"/>
    </source>
</evidence>
<dbReference type="SUPFAM" id="SSF52540">
    <property type="entry name" value="P-loop containing nucleoside triphosphate hydrolases"/>
    <property type="match status" value="1"/>
</dbReference>
<dbReference type="InterPro" id="IPR011604">
    <property type="entry name" value="PDDEXK-like_dom_sf"/>
</dbReference>
<protein>
    <recommendedName>
        <fullName evidence="1">PD-(D/E)XK endonuclease-like domain-containing protein</fullName>
    </recommendedName>
</protein>
<dbReference type="InterPro" id="IPR027417">
    <property type="entry name" value="P-loop_NTPase"/>
</dbReference>
<dbReference type="InterPro" id="IPR038726">
    <property type="entry name" value="PDDEXK_AddAB-type"/>
</dbReference>
<evidence type="ECO:0000259" key="1">
    <source>
        <dbReference type="Pfam" id="PF12705"/>
    </source>
</evidence>
<evidence type="ECO:0000313" key="2">
    <source>
        <dbReference type="EMBL" id="AOW80895.1"/>
    </source>
</evidence>
<proteinExistence type="predicted"/>
<dbReference type="PATRIC" id="fig|1855411.3.peg.1735"/>
<dbReference type="Proteomes" id="UP000185608">
    <property type="component" value="Chromosome"/>
</dbReference>
<dbReference type="AlphaFoldDB" id="A0A1D8S6B6"/>
<reference evidence="2 3" key="1">
    <citation type="submission" date="2016-06" db="EMBL/GenBank/DDBJ databases">
        <title>Discovery of anaerobic lithoheterotrophic haloarchaeon capable of sulfur respiration by hydrogen and formate.</title>
        <authorList>
            <person name="Sorokin D.Y."/>
            <person name="Kublanov I.V."/>
            <person name="Roman P."/>
            <person name="Sinninghe Damste J.S."/>
            <person name="Golyshin P.N."/>
            <person name="Rojo D."/>
            <person name="Ciordia S."/>
            <person name="Mena Md.C."/>
            <person name="Ferrer M."/>
            <person name="Smedile F."/>
            <person name="Messina E."/>
            <person name="La Cono V."/>
            <person name="Yakimov M.M."/>
        </authorList>
    </citation>
    <scope>NUCLEOTIDE SEQUENCE [LARGE SCALE GENOMIC DNA]</scope>
    <source>
        <strain evidence="2 3">HTSR1</strain>
    </source>
</reference>
<dbReference type="Pfam" id="PF12705">
    <property type="entry name" value="PDDEXK_1"/>
    <property type="match status" value="1"/>
</dbReference>
<sequence>MDPLFIPLNFIQAPDIFHHVPIQRRRPLQAIYDDVRGHDLVIVPNNPLADALNRRLDEPHFGTFATAPRRLATGRRESAEDRTAFLELVDRTDHPWKAIAYAVGNVLQCWEHQGTATAIEDYPAFVDETTESVLDVLDDLQTTSGQLQAYETPTAQSVAVVGFEQLTQLERSILPPDADRVDLFTEAEFSLPPVHVFDGSSDIVDALLDTVTRENAADVGVVLDGSSRYSALVESALEAADIPFYGGPGFADDPLHRTFLRLLRLAHRGSDTTVGDVTPICTQLGIDVPIEHAEKRLSEVDHPGLDWCATVTDGPAAESFDTALQAVERQADRELDALRTELETLGLLEAQPTEERVQDLAYYLQTYDVPIDRENEGVLLADATSAGYVDRPVVFFLGMDEGWTHSAPNRPWVDAEAQYERYSRQFQLLVQSGSEQYYLVQDTAGGEPVTPPLYLDELLAEEFERFSDLDSVTHSRMEPTTGTGFDRTPVDVDPTTIETISQSSLNSYVNSPRDYLFSRVLDTPEKDHFREGNLFHDFAEFYVNHPERIGTAEIEELVDVMIDTVRPFFSDSEEPLRRSEYEIGLETIVEYLDEYGPEDHEFLTPASGWGSNVFAEYFDEPVDSPLTERWFEALDIGVKGKIDLVRDPTHLVDYKSGSKKSAYQVKKRAQTDPPADTSNFQAALYLAYVRSQQPDERIQFTFVHFLETLAAAVTGEPTLDDAMTTITYYPQTFDEFVGSREAYDTLLDGYNDCVETFSALGYEPYREILSELSVPETTAKDELRASEFAETFTAAVDAGTSDDVDAEKGADQAIRALNGIRRRAFFEEDLDAVEAFVRERIEEINDYRAGSGRFPIDGPGGEPNYRRIEHRDLLLEGDR</sequence>
<organism evidence="2 3">
    <name type="scientific">Halodesulfurarchaeum formicicum</name>
    <dbReference type="NCBI Taxonomy" id="1873524"/>
    <lineage>
        <taxon>Archaea</taxon>
        <taxon>Methanobacteriati</taxon>
        <taxon>Methanobacteriota</taxon>
        <taxon>Stenosarchaea group</taxon>
        <taxon>Halobacteria</taxon>
        <taxon>Halobacteriales</taxon>
        <taxon>Halobacteriaceae</taxon>
        <taxon>Halodesulfurarchaeum</taxon>
    </lineage>
</organism>
<dbReference type="KEGG" id="halh:HTSR_1725"/>
<accession>A0A1D8S6B6</accession>
<dbReference type="Gene3D" id="3.90.320.10">
    <property type="match status" value="1"/>
</dbReference>